<sequence>MSIGFRVYEKVERAPAALVKRLAECDTADIADVTRQAATMRGLHRIGNVPGRVAGTAITVSLPLGGVNMLKMAMAQLRKGDVLVVSSRGSADFAMFGGLLAGGMQKHGVAAMVVDGYVRDADEIAESGFPIFARGVVPNACLADAPGEVNVPIACGGVVVFPGSIIVADTNGVACVQAADAPYVVDKVVELHGKHVEWGPLLAAGQFPGMANARKVVTDQGCAFID</sequence>
<feature type="binding site" evidence="1">
    <location>
        <begin position="97"/>
        <end position="100"/>
    </location>
    <ligand>
        <name>substrate</name>
    </ligand>
</feature>
<organism evidence="2 3">
    <name type="scientific">Nitratireductor mangrovi</name>
    <dbReference type="NCBI Taxonomy" id="2599600"/>
    <lineage>
        <taxon>Bacteria</taxon>
        <taxon>Pseudomonadati</taxon>
        <taxon>Pseudomonadota</taxon>
        <taxon>Alphaproteobacteria</taxon>
        <taxon>Hyphomicrobiales</taxon>
        <taxon>Phyllobacteriaceae</taxon>
        <taxon>Nitratireductor</taxon>
    </lineage>
</organism>
<protein>
    <recommendedName>
        <fullName evidence="4">RraA family protein</fullName>
    </recommendedName>
</protein>
<dbReference type="InterPro" id="IPR005493">
    <property type="entry name" value="RraA/RraA-like"/>
</dbReference>
<name>A0A5B8KVM2_9HYPH</name>
<dbReference type="RefSeq" id="WP_146298258.1">
    <property type="nucleotide sequence ID" value="NZ_CP042301.2"/>
</dbReference>
<keyword evidence="3" id="KW-1185">Reference proteome</keyword>
<proteinExistence type="predicted"/>
<dbReference type="AlphaFoldDB" id="A0A5B8KVM2"/>
<keyword evidence="1" id="KW-0479">Metal-binding</keyword>
<dbReference type="Proteomes" id="UP000321389">
    <property type="component" value="Chromosome"/>
</dbReference>
<dbReference type="EMBL" id="CP042301">
    <property type="protein sequence ID" value="QDY99602.1"/>
    <property type="molecule type" value="Genomic_DNA"/>
</dbReference>
<dbReference type="InterPro" id="IPR036704">
    <property type="entry name" value="RraA/RraA-like_sf"/>
</dbReference>
<dbReference type="GO" id="GO:0046872">
    <property type="term" value="F:metal ion binding"/>
    <property type="evidence" value="ECO:0007669"/>
    <property type="project" value="UniProtKB-KW"/>
</dbReference>
<evidence type="ECO:0000313" key="3">
    <source>
        <dbReference type="Proteomes" id="UP000321389"/>
    </source>
</evidence>
<evidence type="ECO:0000256" key="1">
    <source>
        <dbReference type="PIRSR" id="PIRSR605493-1"/>
    </source>
</evidence>
<dbReference type="Gene3D" id="3.50.30.40">
    <property type="entry name" value="Ribonuclease E inhibitor RraA/RraA-like"/>
    <property type="match status" value="1"/>
</dbReference>
<dbReference type="CDD" id="cd16841">
    <property type="entry name" value="RraA_family"/>
    <property type="match status" value="1"/>
</dbReference>
<feature type="binding site" evidence="1">
    <location>
        <position position="120"/>
    </location>
    <ligand>
        <name>Mg(2+)</name>
        <dbReference type="ChEBI" id="CHEBI:18420"/>
    </ligand>
</feature>
<evidence type="ECO:0000313" key="2">
    <source>
        <dbReference type="EMBL" id="QDY99602.1"/>
    </source>
</evidence>
<feature type="binding site" evidence="1">
    <location>
        <position position="119"/>
    </location>
    <ligand>
        <name>substrate</name>
    </ligand>
</feature>
<evidence type="ECO:0008006" key="4">
    <source>
        <dbReference type="Google" id="ProtNLM"/>
    </source>
</evidence>
<reference evidence="2" key="1">
    <citation type="submission" date="2020-04" db="EMBL/GenBank/DDBJ databases">
        <title>Nitratireductor sp. nov. isolated from mangrove soil.</title>
        <authorList>
            <person name="Ye Y."/>
        </authorList>
    </citation>
    <scope>NUCLEOTIDE SEQUENCE</scope>
    <source>
        <strain evidence="2">SY7</strain>
    </source>
</reference>
<keyword evidence="1" id="KW-0460">Magnesium</keyword>
<dbReference type="Pfam" id="PF03737">
    <property type="entry name" value="RraA-like"/>
    <property type="match status" value="1"/>
</dbReference>
<dbReference type="KEGG" id="niy:FQ775_04015"/>
<dbReference type="SUPFAM" id="SSF89562">
    <property type="entry name" value="RraA-like"/>
    <property type="match status" value="1"/>
</dbReference>
<accession>A0A5B8KVM2</accession>
<gene>
    <name evidence="2" type="ORF">FQ775_04015</name>
</gene>
<dbReference type="PANTHER" id="PTHR33254">
    <property type="entry name" value="4-HYDROXY-4-METHYL-2-OXOGLUTARATE ALDOLASE 3-RELATED"/>
    <property type="match status" value="1"/>
</dbReference>
<dbReference type="OrthoDB" id="9812532at2"/>
<comment type="cofactor">
    <cofactor evidence="1">
        <name>Mg(2+)</name>
        <dbReference type="ChEBI" id="CHEBI:18420"/>
    </cofactor>
</comment>
<dbReference type="PANTHER" id="PTHR33254:SF16">
    <property type="entry name" value="BLR3842 PROTEIN"/>
    <property type="match status" value="1"/>
</dbReference>